<name>X1D2G0_9ZZZZ</name>
<evidence type="ECO:0000313" key="1">
    <source>
        <dbReference type="EMBL" id="GAG90681.1"/>
    </source>
</evidence>
<gene>
    <name evidence="1" type="ORF">S01H4_50214</name>
</gene>
<dbReference type="EMBL" id="BART01028487">
    <property type="protein sequence ID" value="GAG90681.1"/>
    <property type="molecule type" value="Genomic_DNA"/>
</dbReference>
<protein>
    <submittedName>
        <fullName evidence="1">Uncharacterized protein</fullName>
    </submittedName>
</protein>
<comment type="caution">
    <text evidence="1">The sequence shown here is derived from an EMBL/GenBank/DDBJ whole genome shotgun (WGS) entry which is preliminary data.</text>
</comment>
<reference evidence="1" key="1">
    <citation type="journal article" date="2014" name="Front. Microbiol.">
        <title>High frequency of phylogenetically diverse reductive dehalogenase-homologous genes in deep subseafloor sedimentary metagenomes.</title>
        <authorList>
            <person name="Kawai M."/>
            <person name="Futagami T."/>
            <person name="Toyoda A."/>
            <person name="Takaki Y."/>
            <person name="Nishi S."/>
            <person name="Hori S."/>
            <person name="Arai W."/>
            <person name="Tsubouchi T."/>
            <person name="Morono Y."/>
            <person name="Uchiyama I."/>
            <person name="Ito T."/>
            <person name="Fujiyama A."/>
            <person name="Inagaki F."/>
            <person name="Takami H."/>
        </authorList>
    </citation>
    <scope>NUCLEOTIDE SEQUENCE</scope>
    <source>
        <strain evidence="1">Expedition CK06-06</strain>
    </source>
</reference>
<sequence length="114" mass="13327">PVLTRVYSDYDIGVLTVEETVFEYDDAAYVWHPHWLEFHLDELAAAEQLEVKIYVKDNDTDDNERLMMHLDYLGVQAVPVKFLELPPTDLYFKVTVEQTGGALRDVIFKLYRES</sequence>
<accession>X1D2G0</accession>
<organism evidence="1">
    <name type="scientific">marine sediment metagenome</name>
    <dbReference type="NCBI Taxonomy" id="412755"/>
    <lineage>
        <taxon>unclassified sequences</taxon>
        <taxon>metagenomes</taxon>
        <taxon>ecological metagenomes</taxon>
    </lineage>
</organism>
<feature type="non-terminal residue" evidence="1">
    <location>
        <position position="1"/>
    </location>
</feature>
<dbReference type="AlphaFoldDB" id="X1D2G0"/>
<proteinExistence type="predicted"/>